<dbReference type="SUPFAM" id="SSF88659">
    <property type="entry name" value="Sigma3 and sigma4 domains of RNA polymerase sigma factors"/>
    <property type="match status" value="1"/>
</dbReference>
<evidence type="ECO:0000313" key="8">
    <source>
        <dbReference type="EMBL" id="GGG11985.1"/>
    </source>
</evidence>
<dbReference type="Gene3D" id="1.10.1740.10">
    <property type="match status" value="1"/>
</dbReference>
<dbReference type="InterPro" id="IPR039425">
    <property type="entry name" value="RNA_pol_sigma-70-like"/>
</dbReference>
<evidence type="ECO:0000313" key="9">
    <source>
        <dbReference type="Proteomes" id="UP000608420"/>
    </source>
</evidence>
<dbReference type="InterPro" id="IPR036388">
    <property type="entry name" value="WH-like_DNA-bd_sf"/>
</dbReference>
<gene>
    <name evidence="8" type="ORF">GCM10010913_37270</name>
</gene>
<dbReference type="PANTHER" id="PTHR43133:SF8">
    <property type="entry name" value="RNA POLYMERASE SIGMA FACTOR HI_1459-RELATED"/>
    <property type="match status" value="1"/>
</dbReference>
<comment type="caution">
    <text evidence="8">The sequence shown here is derived from an EMBL/GenBank/DDBJ whole genome shotgun (WGS) entry which is preliminary data.</text>
</comment>
<evidence type="ECO:0000256" key="2">
    <source>
        <dbReference type="ARBA" id="ARBA00023015"/>
    </source>
</evidence>
<organism evidence="8 9">
    <name type="scientific">Paenibacillus aceti</name>
    <dbReference type="NCBI Taxonomy" id="1820010"/>
    <lineage>
        <taxon>Bacteria</taxon>
        <taxon>Bacillati</taxon>
        <taxon>Bacillota</taxon>
        <taxon>Bacilli</taxon>
        <taxon>Bacillales</taxon>
        <taxon>Paenibacillaceae</taxon>
        <taxon>Paenibacillus</taxon>
    </lineage>
</organism>
<feature type="domain" description="RNA polymerase sigma factor 70 region 4 type 2" evidence="7">
    <location>
        <begin position="162"/>
        <end position="214"/>
    </location>
</feature>
<evidence type="ECO:0000256" key="5">
    <source>
        <dbReference type="ARBA" id="ARBA00023163"/>
    </source>
</evidence>
<dbReference type="CDD" id="cd06171">
    <property type="entry name" value="Sigma70_r4"/>
    <property type="match status" value="1"/>
</dbReference>
<evidence type="ECO:0000256" key="3">
    <source>
        <dbReference type="ARBA" id="ARBA00023082"/>
    </source>
</evidence>
<dbReference type="PANTHER" id="PTHR43133">
    <property type="entry name" value="RNA POLYMERASE ECF-TYPE SIGMA FACTO"/>
    <property type="match status" value="1"/>
</dbReference>
<proteinExistence type="inferred from homology"/>
<evidence type="ECO:0000259" key="7">
    <source>
        <dbReference type="Pfam" id="PF08281"/>
    </source>
</evidence>
<reference evidence="9" key="1">
    <citation type="journal article" date="2019" name="Int. J. Syst. Evol. Microbiol.">
        <title>The Global Catalogue of Microorganisms (GCM) 10K type strain sequencing project: providing services to taxonomists for standard genome sequencing and annotation.</title>
        <authorList>
            <consortium name="The Broad Institute Genomics Platform"/>
            <consortium name="The Broad Institute Genome Sequencing Center for Infectious Disease"/>
            <person name="Wu L."/>
            <person name="Ma J."/>
        </authorList>
    </citation>
    <scope>NUCLEOTIDE SEQUENCE [LARGE SCALE GENOMIC DNA]</scope>
    <source>
        <strain evidence="9">CGMCC 1.15420</strain>
    </source>
</reference>
<dbReference type="InterPro" id="IPR007627">
    <property type="entry name" value="RNA_pol_sigma70_r2"/>
</dbReference>
<evidence type="ECO:0000259" key="6">
    <source>
        <dbReference type="Pfam" id="PF04542"/>
    </source>
</evidence>
<evidence type="ECO:0000256" key="1">
    <source>
        <dbReference type="ARBA" id="ARBA00010641"/>
    </source>
</evidence>
<dbReference type="Proteomes" id="UP000608420">
    <property type="component" value="Unassembled WGS sequence"/>
</dbReference>
<keyword evidence="5" id="KW-0804">Transcription</keyword>
<evidence type="ECO:0008006" key="10">
    <source>
        <dbReference type="Google" id="ProtNLM"/>
    </source>
</evidence>
<dbReference type="EMBL" id="BMIW01000032">
    <property type="protein sequence ID" value="GGG11985.1"/>
    <property type="molecule type" value="Genomic_DNA"/>
</dbReference>
<dbReference type="NCBIfam" id="TIGR02937">
    <property type="entry name" value="sigma70-ECF"/>
    <property type="match status" value="1"/>
</dbReference>
<evidence type="ECO:0000256" key="4">
    <source>
        <dbReference type="ARBA" id="ARBA00023125"/>
    </source>
</evidence>
<keyword evidence="2" id="KW-0805">Transcription regulation</keyword>
<sequence>MALWNTANRIDFLEKINLFEKYAGVACVAYVYYMEKEGRKIGEKDELHFIQQLRQGDREAFRELVQTYRNHVYRVAYSVLHDEQEAEDAAQETFLQIYKSLSEYREQGFKTWLTRIALHKAIDLKRKRERRKEQQGDVMEIASYMSAPSEHVLKGLLDEEQRQELRQKIEELPAGHQTIITAFYLQGKSYGQIAMELNIAEKTVESKLYRARMWMREHWKEEDW</sequence>
<dbReference type="InterPro" id="IPR013249">
    <property type="entry name" value="RNA_pol_sigma70_r4_t2"/>
</dbReference>
<dbReference type="Pfam" id="PF08281">
    <property type="entry name" value="Sigma70_r4_2"/>
    <property type="match status" value="1"/>
</dbReference>
<dbReference type="InterPro" id="IPR014284">
    <property type="entry name" value="RNA_pol_sigma-70_dom"/>
</dbReference>
<protein>
    <recommendedName>
        <fullName evidence="10">RNA polymerase subunit sigma</fullName>
    </recommendedName>
</protein>
<keyword evidence="9" id="KW-1185">Reference proteome</keyword>
<comment type="similarity">
    <text evidence="1">Belongs to the sigma-70 factor family. ECF subfamily.</text>
</comment>
<keyword evidence="4" id="KW-0238">DNA-binding</keyword>
<dbReference type="SUPFAM" id="SSF88946">
    <property type="entry name" value="Sigma2 domain of RNA polymerase sigma factors"/>
    <property type="match status" value="1"/>
</dbReference>
<dbReference type="InterPro" id="IPR013325">
    <property type="entry name" value="RNA_pol_sigma_r2"/>
</dbReference>
<name>A0ABQ1W2Q5_9BACL</name>
<dbReference type="Pfam" id="PF04542">
    <property type="entry name" value="Sigma70_r2"/>
    <property type="match status" value="1"/>
</dbReference>
<dbReference type="InterPro" id="IPR013324">
    <property type="entry name" value="RNA_pol_sigma_r3/r4-like"/>
</dbReference>
<keyword evidence="3" id="KW-0731">Sigma factor</keyword>
<feature type="domain" description="RNA polymerase sigma-70 region 2" evidence="6">
    <location>
        <begin position="64"/>
        <end position="131"/>
    </location>
</feature>
<dbReference type="Gene3D" id="1.10.10.10">
    <property type="entry name" value="Winged helix-like DNA-binding domain superfamily/Winged helix DNA-binding domain"/>
    <property type="match status" value="1"/>
</dbReference>
<accession>A0ABQ1W2Q5</accession>